<evidence type="ECO:0000313" key="8">
    <source>
        <dbReference type="EMBL" id="MDC7226205.1"/>
    </source>
</evidence>
<dbReference type="GO" id="GO:0016987">
    <property type="term" value="F:sigma factor activity"/>
    <property type="evidence" value="ECO:0007669"/>
    <property type="project" value="UniProtKB-KW"/>
</dbReference>
<dbReference type="InterPro" id="IPR007627">
    <property type="entry name" value="RNA_pol_sigma70_r2"/>
</dbReference>
<name>A0AAJ1MM07_9SPIO</name>
<dbReference type="SUPFAM" id="SSF88659">
    <property type="entry name" value="Sigma3 and sigma4 domains of RNA polymerase sigma factors"/>
    <property type="match status" value="2"/>
</dbReference>
<proteinExistence type="inferred from homology"/>
<evidence type="ECO:0000256" key="2">
    <source>
        <dbReference type="ARBA" id="ARBA00023015"/>
    </source>
</evidence>
<keyword evidence="4" id="KW-0238">DNA-binding</keyword>
<comment type="caution">
    <text evidence="8">The sequence shown here is derived from an EMBL/GenBank/DDBJ whole genome shotgun (WGS) entry which is preliminary data.</text>
</comment>
<comment type="similarity">
    <text evidence="1">Belongs to the sigma-70 factor family.</text>
</comment>
<feature type="domain" description="RNA polymerase sigma-70" evidence="7">
    <location>
        <begin position="279"/>
        <end position="305"/>
    </location>
</feature>
<dbReference type="PROSITE" id="PS00716">
    <property type="entry name" value="SIGMA70_2"/>
    <property type="match status" value="1"/>
</dbReference>
<dbReference type="Pfam" id="PF00140">
    <property type="entry name" value="Sigma70_r1_2"/>
    <property type="match status" value="1"/>
</dbReference>
<dbReference type="GO" id="GO:0003677">
    <property type="term" value="F:DNA binding"/>
    <property type="evidence" value="ECO:0007669"/>
    <property type="project" value="UniProtKB-KW"/>
</dbReference>
<dbReference type="PANTHER" id="PTHR30603:SF60">
    <property type="entry name" value="RNA POLYMERASE SIGMA FACTOR RPOD"/>
    <property type="match status" value="1"/>
</dbReference>
<dbReference type="InterPro" id="IPR050239">
    <property type="entry name" value="Sigma-70_RNA_pol_init_factors"/>
</dbReference>
<dbReference type="NCBIfam" id="TIGR02937">
    <property type="entry name" value="sigma70-ECF"/>
    <property type="match status" value="1"/>
</dbReference>
<dbReference type="GO" id="GO:0006352">
    <property type="term" value="P:DNA-templated transcription initiation"/>
    <property type="evidence" value="ECO:0007669"/>
    <property type="project" value="InterPro"/>
</dbReference>
<dbReference type="InterPro" id="IPR013324">
    <property type="entry name" value="RNA_pol_sigma_r3/r4-like"/>
</dbReference>
<dbReference type="Proteomes" id="UP001221217">
    <property type="component" value="Unassembled WGS sequence"/>
</dbReference>
<evidence type="ECO:0000256" key="3">
    <source>
        <dbReference type="ARBA" id="ARBA00023082"/>
    </source>
</evidence>
<dbReference type="InterPro" id="IPR013325">
    <property type="entry name" value="RNA_pol_sigma_r2"/>
</dbReference>
<organism evidence="8 9">
    <name type="scientific">Candidatus Thalassospirochaeta sargassi</name>
    <dbReference type="NCBI Taxonomy" id="3119039"/>
    <lineage>
        <taxon>Bacteria</taxon>
        <taxon>Pseudomonadati</taxon>
        <taxon>Spirochaetota</taxon>
        <taxon>Spirochaetia</taxon>
        <taxon>Spirochaetales</taxon>
        <taxon>Spirochaetaceae</taxon>
        <taxon>Candidatus Thalassospirochaeta</taxon>
    </lineage>
</organism>
<evidence type="ECO:0000256" key="5">
    <source>
        <dbReference type="ARBA" id="ARBA00023163"/>
    </source>
</evidence>
<gene>
    <name evidence="8" type="ORF">PQJ61_05530</name>
</gene>
<dbReference type="InterPro" id="IPR014284">
    <property type="entry name" value="RNA_pol_sigma-70_dom"/>
</dbReference>
<dbReference type="InterPro" id="IPR036388">
    <property type="entry name" value="WH-like_DNA-bd_sf"/>
</dbReference>
<dbReference type="InterPro" id="IPR000943">
    <property type="entry name" value="RNA_pol_sigma70"/>
</dbReference>
<dbReference type="InterPro" id="IPR007630">
    <property type="entry name" value="RNA_pol_sigma70_r4"/>
</dbReference>
<dbReference type="InterPro" id="IPR007624">
    <property type="entry name" value="RNA_pol_sigma70_r3"/>
</dbReference>
<feature type="coiled-coil region" evidence="6">
    <location>
        <begin position="44"/>
        <end position="71"/>
    </location>
</feature>
<dbReference type="SUPFAM" id="SSF88946">
    <property type="entry name" value="Sigma2 domain of RNA polymerase sigma factors"/>
    <property type="match status" value="1"/>
</dbReference>
<dbReference type="CDD" id="cd06171">
    <property type="entry name" value="Sigma70_r4"/>
    <property type="match status" value="1"/>
</dbReference>
<evidence type="ECO:0000259" key="7">
    <source>
        <dbReference type="PROSITE" id="PS00716"/>
    </source>
</evidence>
<keyword evidence="6" id="KW-0175">Coiled coil</keyword>
<accession>A0AAJ1MM07</accession>
<evidence type="ECO:0000256" key="6">
    <source>
        <dbReference type="SAM" id="Coils"/>
    </source>
</evidence>
<protein>
    <submittedName>
        <fullName evidence="8">Sigma-70 family RNA polymerase sigma factor</fullName>
    </submittedName>
</protein>
<dbReference type="Pfam" id="PF04542">
    <property type="entry name" value="Sigma70_r2"/>
    <property type="match status" value="1"/>
</dbReference>
<dbReference type="EMBL" id="JAQQAL010000011">
    <property type="protein sequence ID" value="MDC7226205.1"/>
    <property type="molecule type" value="Genomic_DNA"/>
</dbReference>
<reference evidence="8 9" key="1">
    <citation type="submission" date="2022-12" db="EMBL/GenBank/DDBJ databases">
        <title>Metagenome assembled genome from gulf of manar.</title>
        <authorList>
            <person name="Kohli P."/>
            <person name="Pk S."/>
            <person name="Venkata Ramana C."/>
            <person name="Sasikala C."/>
        </authorList>
    </citation>
    <scope>NUCLEOTIDE SEQUENCE [LARGE SCALE GENOMIC DNA]</scope>
    <source>
        <strain evidence="8">JB008</strain>
    </source>
</reference>
<dbReference type="PRINTS" id="PR00046">
    <property type="entry name" value="SIGMA70FCT"/>
</dbReference>
<dbReference type="Pfam" id="PF04539">
    <property type="entry name" value="Sigma70_r3"/>
    <property type="match status" value="1"/>
</dbReference>
<evidence type="ECO:0000256" key="4">
    <source>
        <dbReference type="ARBA" id="ARBA00023125"/>
    </source>
</evidence>
<dbReference type="Pfam" id="PF04545">
    <property type="entry name" value="Sigma70_r4"/>
    <property type="match status" value="1"/>
</dbReference>
<dbReference type="PANTHER" id="PTHR30603">
    <property type="entry name" value="RNA POLYMERASE SIGMA FACTOR RPO"/>
    <property type="match status" value="1"/>
</dbReference>
<dbReference type="AlphaFoldDB" id="A0AAJ1MM07"/>
<dbReference type="InterPro" id="IPR009042">
    <property type="entry name" value="RNA_pol_sigma70_r1_2"/>
</dbReference>
<keyword evidence="2" id="KW-0805">Transcription regulation</keyword>
<dbReference type="Gene3D" id="1.10.601.10">
    <property type="entry name" value="RNA Polymerase Primary Sigma Factor"/>
    <property type="match status" value="1"/>
</dbReference>
<sequence>MKKEKAVDHEALGGEVDSLSLYLKQIAAYPLLSRENEHETALAINSYKKRLDDLEQKLQFGEIDHDAYSEKAKACKDELSFCRDKLVTSNLRLVVSIAKKYQHRGLSLIDLINEGNIGLIEAVERFDYRKGCRFSTYGTWWIQQAIIKSIADKGKTIRIPVHVLNSARKCFSASRELAQEMGREPRALDIANYMDMSEEKVETILSSTGDTTSLDTSVDDENSTNLSDLIASDESYEPFEEFFRVNIKEILEYSLNELTARERDIIKLRFGLTKEGPKTLEDIGKMFDITRERVRQIQNKAIARLGESSQLKELRRVI</sequence>
<evidence type="ECO:0000313" key="9">
    <source>
        <dbReference type="Proteomes" id="UP001221217"/>
    </source>
</evidence>
<evidence type="ECO:0000256" key="1">
    <source>
        <dbReference type="ARBA" id="ARBA00007788"/>
    </source>
</evidence>
<keyword evidence="3" id="KW-0731">Sigma factor</keyword>
<dbReference type="Gene3D" id="1.10.10.10">
    <property type="entry name" value="Winged helix-like DNA-binding domain superfamily/Winged helix DNA-binding domain"/>
    <property type="match status" value="2"/>
</dbReference>
<keyword evidence="5" id="KW-0804">Transcription</keyword>